<reference evidence="2 3" key="1">
    <citation type="submission" date="2024-05" db="EMBL/GenBank/DDBJ databases">
        <authorList>
            <person name="Liu Q."/>
            <person name="Xin Y.-H."/>
        </authorList>
    </citation>
    <scope>NUCLEOTIDE SEQUENCE [LARGE SCALE GENOMIC DNA]</scope>
    <source>
        <strain evidence="2 3">CGMCC 1.10181</strain>
    </source>
</reference>
<dbReference type="InterPro" id="IPR029058">
    <property type="entry name" value="AB_hydrolase_fold"/>
</dbReference>
<protein>
    <recommendedName>
        <fullName evidence="4">Alpha/beta hydrolase</fullName>
    </recommendedName>
</protein>
<dbReference type="Proteomes" id="UP001419910">
    <property type="component" value="Unassembled WGS sequence"/>
</dbReference>
<evidence type="ECO:0008006" key="4">
    <source>
        <dbReference type="Google" id="ProtNLM"/>
    </source>
</evidence>
<organism evidence="2 3">
    <name type="scientific">Sphingomonas oligophenolica</name>
    <dbReference type="NCBI Taxonomy" id="301154"/>
    <lineage>
        <taxon>Bacteria</taxon>
        <taxon>Pseudomonadati</taxon>
        <taxon>Pseudomonadota</taxon>
        <taxon>Alphaproteobacteria</taxon>
        <taxon>Sphingomonadales</taxon>
        <taxon>Sphingomonadaceae</taxon>
        <taxon>Sphingomonas</taxon>
    </lineage>
</organism>
<comment type="caution">
    <text evidence="2">The sequence shown here is derived from an EMBL/GenBank/DDBJ whole genome shotgun (WGS) entry which is preliminary data.</text>
</comment>
<dbReference type="Gene3D" id="3.40.50.1820">
    <property type="entry name" value="alpha/beta hydrolase"/>
    <property type="match status" value="1"/>
</dbReference>
<dbReference type="EMBL" id="JBDIME010000041">
    <property type="protein sequence ID" value="MEN2793241.1"/>
    <property type="molecule type" value="Genomic_DNA"/>
</dbReference>
<dbReference type="RefSeq" id="WP_343888460.1">
    <property type="nucleotide sequence ID" value="NZ_BAAAEH010000009.1"/>
</dbReference>
<keyword evidence="1" id="KW-0732">Signal</keyword>
<feature type="signal peptide" evidence="1">
    <location>
        <begin position="1"/>
        <end position="25"/>
    </location>
</feature>
<evidence type="ECO:0000313" key="2">
    <source>
        <dbReference type="EMBL" id="MEN2793241.1"/>
    </source>
</evidence>
<gene>
    <name evidence="2" type="ORF">ABC974_26695</name>
</gene>
<keyword evidence="3" id="KW-1185">Reference proteome</keyword>
<proteinExistence type="predicted"/>
<name>A0ABU9YBR6_9SPHN</name>
<feature type="chain" id="PRO_5046631587" description="Alpha/beta hydrolase" evidence="1">
    <location>
        <begin position="26"/>
        <end position="100"/>
    </location>
</feature>
<sequence length="100" mass="10835">MKRSFPTSLMLAALCCVAQPGLAQAAKGPRAIPVLISGTGDIFQSNSARVRRKLHDAGVPTELEVYEGQSHAIYLDADIPESAQAFGDMAPFLERHLKKR</sequence>
<evidence type="ECO:0000256" key="1">
    <source>
        <dbReference type="SAM" id="SignalP"/>
    </source>
</evidence>
<evidence type="ECO:0000313" key="3">
    <source>
        <dbReference type="Proteomes" id="UP001419910"/>
    </source>
</evidence>
<accession>A0ABU9YBR6</accession>
<dbReference type="SUPFAM" id="SSF53474">
    <property type="entry name" value="alpha/beta-Hydrolases"/>
    <property type="match status" value="1"/>
</dbReference>